<name>A0A4Z0A4S3_9AGAM</name>
<keyword evidence="3" id="KW-1185">Reference proteome</keyword>
<evidence type="ECO:0000256" key="1">
    <source>
        <dbReference type="SAM" id="MobiDB-lite"/>
    </source>
</evidence>
<comment type="caution">
    <text evidence="2">The sequence shown here is derived from an EMBL/GenBank/DDBJ whole genome shotgun (WGS) entry which is preliminary data.</text>
</comment>
<evidence type="ECO:0008006" key="4">
    <source>
        <dbReference type="Google" id="ProtNLM"/>
    </source>
</evidence>
<dbReference type="Proteomes" id="UP000298061">
    <property type="component" value="Unassembled WGS sequence"/>
</dbReference>
<gene>
    <name evidence="2" type="ORF">EWM64_g2544</name>
</gene>
<feature type="region of interest" description="Disordered" evidence="1">
    <location>
        <begin position="1"/>
        <end position="41"/>
    </location>
</feature>
<dbReference type="EMBL" id="SFCI01000209">
    <property type="protein sequence ID" value="TFY81460.1"/>
    <property type="molecule type" value="Genomic_DNA"/>
</dbReference>
<feature type="compositionally biased region" description="Basic and acidic residues" evidence="1">
    <location>
        <begin position="143"/>
        <end position="163"/>
    </location>
</feature>
<evidence type="ECO:0000313" key="2">
    <source>
        <dbReference type="EMBL" id="TFY81460.1"/>
    </source>
</evidence>
<feature type="region of interest" description="Disordered" evidence="1">
    <location>
        <begin position="102"/>
        <end position="163"/>
    </location>
</feature>
<proteinExistence type="predicted"/>
<dbReference type="AlphaFoldDB" id="A0A4Z0A4S3"/>
<feature type="compositionally biased region" description="Acidic residues" evidence="1">
    <location>
        <begin position="125"/>
        <end position="134"/>
    </location>
</feature>
<evidence type="ECO:0000313" key="3">
    <source>
        <dbReference type="Proteomes" id="UP000298061"/>
    </source>
</evidence>
<feature type="compositionally biased region" description="Basic and acidic residues" evidence="1">
    <location>
        <begin position="1"/>
        <end position="12"/>
    </location>
</feature>
<sequence>MSDNNGKLRIEPSHSAPNMTPESNRGQGRSSPPVSESDGFRSELNLTCLALVEDYRSSKLGMAEASIAIMQELRNASGITDTQRATAYKAFFDQLREHDRATAASARCGQELAQSQPATPRDDRSELDEPEEPTSADVQPVSRKREHDDEGNHADSGKRRVDDTLIPFAQSGDLSGLAPELRQTLQLKENYMRNLDYSKQLVVSNPDVPEFPPSLWKDVLANNFVDLDKVLSGNYSTSGEPKVIEKFGDTGYAFTAGDIKASKSICSHGEWTIAWNSYYDAVVFAYPHRQRELRLYATEINHFFGANLAEFADRVIQFDRAARSCAAKSNRLLLSDIGNFNDLSISHFTSTGTGFGKAPSKVQASGNRGTPEICRRFNDRICTSRTCKFRHTCFTCKARDHSSHACNKAASGSGTQPKAKRK</sequence>
<feature type="compositionally biased region" description="Polar residues" evidence="1">
    <location>
        <begin position="15"/>
        <end position="34"/>
    </location>
</feature>
<dbReference type="OrthoDB" id="3261624at2759"/>
<dbReference type="STRING" id="135208.A0A4Z0A4S3"/>
<organism evidence="2 3">
    <name type="scientific">Hericium alpestre</name>
    <dbReference type="NCBI Taxonomy" id="135208"/>
    <lineage>
        <taxon>Eukaryota</taxon>
        <taxon>Fungi</taxon>
        <taxon>Dikarya</taxon>
        <taxon>Basidiomycota</taxon>
        <taxon>Agaricomycotina</taxon>
        <taxon>Agaricomycetes</taxon>
        <taxon>Russulales</taxon>
        <taxon>Hericiaceae</taxon>
        <taxon>Hericium</taxon>
    </lineage>
</organism>
<accession>A0A4Z0A4S3</accession>
<reference evidence="2 3" key="1">
    <citation type="submission" date="2019-02" db="EMBL/GenBank/DDBJ databases">
        <title>Genome sequencing of the rare red list fungi Hericium alpestre (H. flagellum).</title>
        <authorList>
            <person name="Buettner E."/>
            <person name="Kellner H."/>
        </authorList>
    </citation>
    <scope>NUCLEOTIDE SEQUENCE [LARGE SCALE GENOMIC DNA]</scope>
    <source>
        <strain evidence="2 3">DSM 108284</strain>
    </source>
</reference>
<protein>
    <recommendedName>
        <fullName evidence="4">C3H1-type domain-containing protein</fullName>
    </recommendedName>
</protein>